<accession>A0ABT9GQC4</accession>
<evidence type="ECO:0000313" key="4">
    <source>
        <dbReference type="Proteomes" id="UP001236258"/>
    </source>
</evidence>
<dbReference type="Proteomes" id="UP001236258">
    <property type="component" value="Unassembled WGS sequence"/>
</dbReference>
<reference evidence="3 4" key="1">
    <citation type="submission" date="2023-08" db="EMBL/GenBank/DDBJ databases">
        <authorList>
            <person name="Joshi A."/>
            <person name="Thite S."/>
        </authorList>
    </citation>
    <scope>NUCLEOTIDE SEQUENCE [LARGE SCALE GENOMIC DNA]</scope>
    <source>
        <strain evidence="3 4">1E1</strain>
    </source>
</reference>
<keyword evidence="4" id="KW-1185">Reference proteome</keyword>
<dbReference type="RefSeq" id="WP_305945280.1">
    <property type="nucleotide sequence ID" value="NZ_JAUZVY010000003.1"/>
</dbReference>
<dbReference type="Gene3D" id="3.30.2310.20">
    <property type="entry name" value="RelE-like"/>
    <property type="match status" value="1"/>
</dbReference>
<dbReference type="PIRSF" id="PIRSF029218">
    <property type="entry name" value="ParE"/>
    <property type="match status" value="1"/>
</dbReference>
<dbReference type="InterPro" id="IPR028344">
    <property type="entry name" value="ParE1/4"/>
</dbReference>
<sequence>MSGYELTPEAKADIHQIRRFSLSHWGELQTNLYLTKLTNSFSMLAEHPRLGTHRPDVRQEAYSFPCQSHVIYYICKTEKVIVFAVLHKHMIPEQHLTERDTLSKN</sequence>
<evidence type="ECO:0000256" key="1">
    <source>
        <dbReference type="ARBA" id="ARBA00022649"/>
    </source>
</evidence>
<keyword evidence="1" id="KW-1277">Toxin-antitoxin system</keyword>
<protein>
    <recommendedName>
        <fullName evidence="2">Toxin</fullName>
    </recommendedName>
</protein>
<dbReference type="InterPro" id="IPR007712">
    <property type="entry name" value="RelE/ParE_toxin"/>
</dbReference>
<proteinExistence type="inferred from homology"/>
<comment type="similarity">
    <text evidence="2">Belongs to the RelE toxin family.</text>
</comment>
<evidence type="ECO:0000256" key="2">
    <source>
        <dbReference type="PIRNR" id="PIRNR029218"/>
    </source>
</evidence>
<organism evidence="3 4">
    <name type="scientific">Alkalimonas delamerensis</name>
    <dbReference type="NCBI Taxonomy" id="265981"/>
    <lineage>
        <taxon>Bacteria</taxon>
        <taxon>Pseudomonadati</taxon>
        <taxon>Pseudomonadota</taxon>
        <taxon>Gammaproteobacteria</taxon>
        <taxon>Alkalimonas</taxon>
    </lineage>
</organism>
<gene>
    <name evidence="3" type="ORF">Q3O59_09060</name>
</gene>
<comment type="caution">
    <text evidence="3">The sequence shown here is derived from an EMBL/GenBank/DDBJ whole genome shotgun (WGS) entry which is preliminary data.</text>
</comment>
<dbReference type="EMBL" id="JAUZVY010000003">
    <property type="protein sequence ID" value="MDP4529178.1"/>
    <property type="molecule type" value="Genomic_DNA"/>
</dbReference>
<evidence type="ECO:0000313" key="3">
    <source>
        <dbReference type="EMBL" id="MDP4529178.1"/>
    </source>
</evidence>
<dbReference type="Pfam" id="PF05016">
    <property type="entry name" value="ParE_toxin"/>
    <property type="match status" value="1"/>
</dbReference>
<dbReference type="InterPro" id="IPR035093">
    <property type="entry name" value="RelE/ParE_toxin_dom_sf"/>
</dbReference>
<name>A0ABT9GQC4_9GAMM</name>